<dbReference type="PANTHER" id="PTHR15439:SF0">
    <property type="entry name" value="CELL DIVISION CYCLE AND APOPTOSIS REGULATOR PROTEIN 1-RELATED"/>
    <property type="match status" value="1"/>
</dbReference>
<feature type="region of interest" description="Disordered" evidence="2">
    <location>
        <begin position="26"/>
        <end position="70"/>
    </location>
</feature>
<evidence type="ECO:0000256" key="1">
    <source>
        <dbReference type="PROSITE-ProRule" id="PRU00047"/>
    </source>
</evidence>
<feature type="domain" description="CCHC-type" evidence="4">
    <location>
        <begin position="79"/>
        <end position="94"/>
    </location>
</feature>
<evidence type="ECO:0000256" key="2">
    <source>
        <dbReference type="SAM" id="MobiDB-lite"/>
    </source>
</evidence>
<dbReference type="GO" id="GO:0006511">
    <property type="term" value="P:ubiquitin-dependent protein catabolic process"/>
    <property type="evidence" value="ECO:0007669"/>
    <property type="project" value="TreeGrafter"/>
</dbReference>
<dbReference type="GO" id="GO:0016567">
    <property type="term" value="P:protein ubiquitination"/>
    <property type="evidence" value="ECO:0007669"/>
    <property type="project" value="InterPro"/>
</dbReference>
<proteinExistence type="predicted"/>
<keyword evidence="3" id="KW-1133">Transmembrane helix</keyword>
<keyword evidence="6" id="KW-1185">Reference proteome</keyword>
<keyword evidence="1" id="KW-0862">Zinc</keyword>
<accession>A0AAD5JSV1</accession>
<keyword evidence="1" id="KW-0479">Metal-binding</keyword>
<dbReference type="SMART" id="SM00343">
    <property type="entry name" value="ZnF_C2HC"/>
    <property type="match status" value="1"/>
</dbReference>
<dbReference type="GO" id="GO:0008270">
    <property type="term" value="F:zinc ion binding"/>
    <property type="evidence" value="ECO:0007669"/>
    <property type="project" value="UniProtKB-KW"/>
</dbReference>
<comment type="caution">
    <text evidence="5">The sequence shown here is derived from an EMBL/GenBank/DDBJ whole genome shotgun (WGS) entry which is preliminary data.</text>
</comment>
<dbReference type="PANTHER" id="PTHR15439">
    <property type="entry name" value="RETINOBLASTOMA-BINDING PROTEIN 6"/>
    <property type="match status" value="1"/>
</dbReference>
<dbReference type="AlphaFoldDB" id="A0AAD5JSV1"/>
<dbReference type="PROSITE" id="PS50158">
    <property type="entry name" value="ZF_CCHC"/>
    <property type="match status" value="1"/>
</dbReference>
<feature type="compositionally biased region" description="Low complexity" evidence="2">
    <location>
        <begin position="26"/>
        <end position="62"/>
    </location>
</feature>
<dbReference type="Proteomes" id="UP001209540">
    <property type="component" value="Unassembled WGS sequence"/>
</dbReference>
<dbReference type="InterPro" id="IPR013083">
    <property type="entry name" value="Znf_RING/FYVE/PHD"/>
</dbReference>
<feature type="transmembrane region" description="Helical" evidence="3">
    <location>
        <begin position="159"/>
        <end position="179"/>
    </location>
</feature>
<dbReference type="Pfam" id="PF00098">
    <property type="entry name" value="zf-CCHC"/>
    <property type="match status" value="1"/>
</dbReference>
<sequence>MMSGPPGFNPMMNLAMLNPQLQFQQMMMQQQMQHMQRSSNNNASNSNNNNNNNNSSNNNAANQSTIPPESQKPPVGYVCFKCRQPGHWIYYCPNVPKGQFVPRPGMNGSPSTQQQRDPVSMKEKPVELTCRICGNLMKDAVLVPCCGKSFCKECTYNVLLYYHILLIFIFSFHVVTYRWMRMMMTMNSVDYLLLQRLPSLLVYFSYCCISYMRENAIIDIVDLVQLSTCSHVCGKEKRIKKTRRLGEGSLIFTLLWKKDPV</sequence>
<dbReference type="SUPFAM" id="SSF57756">
    <property type="entry name" value="Retrovirus zinc finger-like domains"/>
    <property type="match status" value="1"/>
</dbReference>
<dbReference type="Gene3D" id="4.10.60.10">
    <property type="entry name" value="Zinc finger, CCHC-type"/>
    <property type="match status" value="1"/>
</dbReference>
<dbReference type="GO" id="GO:0005634">
    <property type="term" value="C:nucleus"/>
    <property type="evidence" value="ECO:0007669"/>
    <property type="project" value="TreeGrafter"/>
</dbReference>
<dbReference type="InterPro" id="IPR036875">
    <property type="entry name" value="Znf_CCHC_sf"/>
</dbReference>
<keyword evidence="3" id="KW-0812">Transmembrane</keyword>
<gene>
    <name evidence="5" type="ORF">BDA99DRAFT_520608</name>
</gene>
<dbReference type="GO" id="GO:0003676">
    <property type="term" value="F:nucleic acid binding"/>
    <property type="evidence" value="ECO:0007669"/>
    <property type="project" value="InterPro"/>
</dbReference>
<evidence type="ECO:0000256" key="3">
    <source>
        <dbReference type="SAM" id="Phobius"/>
    </source>
</evidence>
<dbReference type="GO" id="GO:0006397">
    <property type="term" value="P:mRNA processing"/>
    <property type="evidence" value="ECO:0007669"/>
    <property type="project" value="InterPro"/>
</dbReference>
<dbReference type="GO" id="GO:0061630">
    <property type="term" value="F:ubiquitin protein ligase activity"/>
    <property type="evidence" value="ECO:0007669"/>
    <property type="project" value="InterPro"/>
</dbReference>
<dbReference type="EMBL" id="JAIXMP010000028">
    <property type="protein sequence ID" value="KAI9252279.1"/>
    <property type="molecule type" value="Genomic_DNA"/>
</dbReference>
<evidence type="ECO:0000259" key="4">
    <source>
        <dbReference type="PROSITE" id="PS50158"/>
    </source>
</evidence>
<reference evidence="5" key="1">
    <citation type="journal article" date="2022" name="IScience">
        <title>Evolution of zygomycete secretomes and the origins of terrestrial fungal ecologies.</title>
        <authorList>
            <person name="Chang Y."/>
            <person name="Wang Y."/>
            <person name="Mondo S."/>
            <person name="Ahrendt S."/>
            <person name="Andreopoulos W."/>
            <person name="Barry K."/>
            <person name="Beard J."/>
            <person name="Benny G.L."/>
            <person name="Blankenship S."/>
            <person name="Bonito G."/>
            <person name="Cuomo C."/>
            <person name="Desiro A."/>
            <person name="Gervers K.A."/>
            <person name="Hundley H."/>
            <person name="Kuo A."/>
            <person name="LaButti K."/>
            <person name="Lang B.F."/>
            <person name="Lipzen A."/>
            <person name="O'Donnell K."/>
            <person name="Pangilinan J."/>
            <person name="Reynolds N."/>
            <person name="Sandor L."/>
            <person name="Smith M.E."/>
            <person name="Tsang A."/>
            <person name="Grigoriev I.V."/>
            <person name="Stajich J.E."/>
            <person name="Spatafora J.W."/>
        </authorList>
    </citation>
    <scope>NUCLEOTIDE SEQUENCE</scope>
    <source>
        <strain evidence="5">RSA 2281</strain>
    </source>
</reference>
<keyword evidence="1" id="KW-0863">Zinc-finger</keyword>
<reference evidence="5" key="2">
    <citation type="submission" date="2023-02" db="EMBL/GenBank/DDBJ databases">
        <authorList>
            <consortium name="DOE Joint Genome Institute"/>
            <person name="Mondo S.J."/>
            <person name="Chang Y."/>
            <person name="Wang Y."/>
            <person name="Ahrendt S."/>
            <person name="Andreopoulos W."/>
            <person name="Barry K."/>
            <person name="Beard J."/>
            <person name="Benny G.L."/>
            <person name="Blankenship S."/>
            <person name="Bonito G."/>
            <person name="Cuomo C."/>
            <person name="Desiro A."/>
            <person name="Gervers K.A."/>
            <person name="Hundley H."/>
            <person name="Kuo A."/>
            <person name="LaButti K."/>
            <person name="Lang B.F."/>
            <person name="Lipzen A."/>
            <person name="O'Donnell K."/>
            <person name="Pangilinan J."/>
            <person name="Reynolds N."/>
            <person name="Sandor L."/>
            <person name="Smith M.W."/>
            <person name="Tsang A."/>
            <person name="Grigoriev I.V."/>
            <person name="Stajich J.E."/>
            <person name="Spatafora J.W."/>
        </authorList>
    </citation>
    <scope>NUCLEOTIDE SEQUENCE</scope>
    <source>
        <strain evidence="5">RSA 2281</strain>
    </source>
</reference>
<name>A0AAD5JSV1_9FUNG</name>
<keyword evidence="3" id="KW-0472">Membrane</keyword>
<dbReference type="InterPro" id="IPR001878">
    <property type="entry name" value="Znf_CCHC"/>
</dbReference>
<dbReference type="Gene3D" id="3.30.40.10">
    <property type="entry name" value="Zinc/RING finger domain, C3HC4 (zinc finger)"/>
    <property type="match status" value="1"/>
</dbReference>
<evidence type="ECO:0000313" key="6">
    <source>
        <dbReference type="Proteomes" id="UP001209540"/>
    </source>
</evidence>
<dbReference type="InterPro" id="IPR033489">
    <property type="entry name" value="RBBP6"/>
</dbReference>
<evidence type="ECO:0000313" key="5">
    <source>
        <dbReference type="EMBL" id="KAI9252279.1"/>
    </source>
</evidence>
<organism evidence="5 6">
    <name type="scientific">Phascolomyces articulosus</name>
    <dbReference type="NCBI Taxonomy" id="60185"/>
    <lineage>
        <taxon>Eukaryota</taxon>
        <taxon>Fungi</taxon>
        <taxon>Fungi incertae sedis</taxon>
        <taxon>Mucoromycota</taxon>
        <taxon>Mucoromycotina</taxon>
        <taxon>Mucoromycetes</taxon>
        <taxon>Mucorales</taxon>
        <taxon>Lichtheimiaceae</taxon>
        <taxon>Phascolomyces</taxon>
    </lineage>
</organism>
<dbReference type="SUPFAM" id="SSF57850">
    <property type="entry name" value="RING/U-box"/>
    <property type="match status" value="1"/>
</dbReference>
<protein>
    <recommendedName>
        <fullName evidence="4">CCHC-type domain-containing protein</fullName>
    </recommendedName>
</protein>